<dbReference type="Proteomes" id="UP001163828">
    <property type="component" value="Unassembled WGS sequence"/>
</dbReference>
<evidence type="ECO:0000256" key="1">
    <source>
        <dbReference type="SAM" id="MobiDB-lite"/>
    </source>
</evidence>
<protein>
    <submittedName>
        <fullName evidence="2">Uncharacterized protein</fullName>
    </submittedName>
</protein>
<evidence type="ECO:0000313" key="3">
    <source>
        <dbReference type="Proteomes" id="UP001163828"/>
    </source>
</evidence>
<evidence type="ECO:0000313" key="2">
    <source>
        <dbReference type="EMBL" id="KAJ3990818.1"/>
    </source>
</evidence>
<sequence>MATFSAAQSIQAQSAQAQTPHSSRRNNHMPRPGSVSHRQKLKKAALDSLSEEDEWAWGNFLSRCFHEKTGQNHINVFQFYTPIDDALANAFQDNTGPGPQGTTAYQLHFGAGHPQSRWNTAVIDNILEYAATDVEDECICHLDPDVQHAMLWDYIKQAQASWAHLNSHMADDRVETSEEAQAQAQDYQEGCGHDTHVTSRKYQKFHRRQKGLNLLLQAKRNPTELLQLQRTKLVLDALDVEGQSLEESGSEDTLIVTVPHYRRRVISAMMSSLDISAFDYLIISLCTYLVSTDS</sequence>
<feature type="compositionally biased region" description="Low complexity" evidence="1">
    <location>
        <begin position="1"/>
        <end position="18"/>
    </location>
</feature>
<name>A0ABQ8PWJ5_9AGAR</name>
<accession>A0ABQ8PWJ5</accession>
<proteinExistence type="predicted"/>
<feature type="region of interest" description="Disordered" evidence="1">
    <location>
        <begin position="1"/>
        <end position="43"/>
    </location>
</feature>
<organism evidence="2 3">
    <name type="scientific">Lentinula boryana</name>
    <dbReference type="NCBI Taxonomy" id="40481"/>
    <lineage>
        <taxon>Eukaryota</taxon>
        <taxon>Fungi</taxon>
        <taxon>Dikarya</taxon>
        <taxon>Basidiomycota</taxon>
        <taxon>Agaricomycotina</taxon>
        <taxon>Agaricomycetes</taxon>
        <taxon>Agaricomycetidae</taxon>
        <taxon>Agaricales</taxon>
        <taxon>Marasmiineae</taxon>
        <taxon>Omphalotaceae</taxon>
        <taxon>Lentinula</taxon>
    </lineage>
</organism>
<dbReference type="EMBL" id="MU791432">
    <property type="protein sequence ID" value="KAJ3990818.1"/>
    <property type="molecule type" value="Genomic_DNA"/>
</dbReference>
<comment type="caution">
    <text evidence="2">The sequence shown here is derived from an EMBL/GenBank/DDBJ whole genome shotgun (WGS) entry which is preliminary data.</text>
</comment>
<keyword evidence="3" id="KW-1185">Reference proteome</keyword>
<gene>
    <name evidence="2" type="ORF">F5050DRAFT_1906055</name>
</gene>
<reference evidence="2" key="1">
    <citation type="submission" date="2022-08" db="EMBL/GenBank/DDBJ databases">
        <authorList>
            <consortium name="DOE Joint Genome Institute"/>
            <person name="Min B."/>
            <person name="Riley R."/>
            <person name="Sierra-Patev S."/>
            <person name="Naranjo-Ortiz M."/>
            <person name="Looney B."/>
            <person name="Konkel Z."/>
            <person name="Slot J.C."/>
            <person name="Sakamoto Y."/>
            <person name="Steenwyk J.L."/>
            <person name="Rokas A."/>
            <person name="Carro J."/>
            <person name="Camarero S."/>
            <person name="Ferreira P."/>
            <person name="Molpeceres G."/>
            <person name="Ruiz-Duenas F.J."/>
            <person name="Serrano A."/>
            <person name="Henrissat B."/>
            <person name="Drula E."/>
            <person name="Hughes K.W."/>
            <person name="Mata J.L."/>
            <person name="Ishikawa N.K."/>
            <person name="Vargas-Isla R."/>
            <person name="Ushijima S."/>
            <person name="Smith C.A."/>
            <person name="Ahrendt S."/>
            <person name="Andreopoulos W."/>
            <person name="He G."/>
            <person name="Labutti K."/>
            <person name="Lipzen A."/>
            <person name="Ng V."/>
            <person name="Sandor L."/>
            <person name="Barry K."/>
            <person name="Martinez A.T."/>
            <person name="Xiao Y."/>
            <person name="Gibbons J.G."/>
            <person name="Terashima K."/>
            <person name="Hibbett D.S."/>
            <person name="Grigoriev I.V."/>
        </authorList>
    </citation>
    <scope>NUCLEOTIDE SEQUENCE</scope>
    <source>
        <strain evidence="2">TFB10827</strain>
    </source>
</reference>